<dbReference type="GO" id="GO:1904680">
    <property type="term" value="F:peptide transmembrane transporter activity"/>
    <property type="evidence" value="ECO:0007669"/>
    <property type="project" value="TreeGrafter"/>
</dbReference>
<feature type="signal peptide" evidence="1">
    <location>
        <begin position="1"/>
        <end position="22"/>
    </location>
</feature>
<comment type="caution">
    <text evidence="3">The sequence shown here is derived from an EMBL/GenBank/DDBJ whole genome shotgun (WGS) entry which is preliminary data.</text>
</comment>
<evidence type="ECO:0000313" key="3">
    <source>
        <dbReference type="EMBL" id="HHI65258.1"/>
    </source>
</evidence>
<dbReference type="SUPFAM" id="SSF53850">
    <property type="entry name" value="Periplasmic binding protein-like II"/>
    <property type="match status" value="1"/>
</dbReference>
<dbReference type="GO" id="GO:0030288">
    <property type="term" value="C:outer membrane-bounded periplasmic space"/>
    <property type="evidence" value="ECO:0007669"/>
    <property type="project" value="UniProtKB-ARBA"/>
</dbReference>
<evidence type="ECO:0000256" key="1">
    <source>
        <dbReference type="SAM" id="SignalP"/>
    </source>
</evidence>
<dbReference type="InterPro" id="IPR000914">
    <property type="entry name" value="SBP_5_dom"/>
</dbReference>
<dbReference type="Gene3D" id="3.90.76.10">
    <property type="entry name" value="Dipeptide-binding Protein, Domain 1"/>
    <property type="match status" value="1"/>
</dbReference>
<dbReference type="PIRSF" id="PIRSF002741">
    <property type="entry name" value="MppA"/>
    <property type="match status" value="1"/>
</dbReference>
<dbReference type="Gene3D" id="3.10.105.10">
    <property type="entry name" value="Dipeptide-binding Protein, Domain 3"/>
    <property type="match status" value="1"/>
</dbReference>
<dbReference type="InterPro" id="IPR030678">
    <property type="entry name" value="Peptide/Ni-bd"/>
</dbReference>
<dbReference type="CDD" id="cd08509">
    <property type="entry name" value="PBP2_TmCBP_oligosaccharides_like"/>
    <property type="match status" value="1"/>
</dbReference>
<organism evidence="3">
    <name type="scientific">Thermodesulfobium narugense</name>
    <dbReference type="NCBI Taxonomy" id="184064"/>
    <lineage>
        <taxon>Bacteria</taxon>
        <taxon>Pseudomonadati</taxon>
        <taxon>Thermodesulfobiota</taxon>
        <taxon>Thermodesulfobiia</taxon>
        <taxon>Thermodesulfobiales</taxon>
        <taxon>Thermodesulfobiaceae</taxon>
        <taxon>Thermodesulfobium</taxon>
    </lineage>
</organism>
<gene>
    <name evidence="3" type="ORF">ENL70_01745</name>
</gene>
<dbReference type="GO" id="GO:0043190">
    <property type="term" value="C:ATP-binding cassette (ABC) transporter complex"/>
    <property type="evidence" value="ECO:0007669"/>
    <property type="project" value="InterPro"/>
</dbReference>
<dbReference type="PANTHER" id="PTHR30290:SF82">
    <property type="entry name" value="ABC-TYPE DIPEPTIDE_OLIGOPEPTIDE TRANSPORT SYSTEM, PERIPLASMIC COMPONENT"/>
    <property type="match status" value="1"/>
</dbReference>
<feature type="domain" description="Solute-binding protein family 5" evidence="2">
    <location>
        <begin position="79"/>
        <end position="450"/>
    </location>
</feature>
<keyword evidence="1" id="KW-0732">Signal</keyword>
<dbReference type="GO" id="GO:0015833">
    <property type="term" value="P:peptide transport"/>
    <property type="evidence" value="ECO:0007669"/>
    <property type="project" value="TreeGrafter"/>
</dbReference>
<proteinExistence type="predicted"/>
<dbReference type="EMBL" id="DRUY01000060">
    <property type="protein sequence ID" value="HHI65258.1"/>
    <property type="molecule type" value="Genomic_DNA"/>
</dbReference>
<dbReference type="Gene3D" id="3.40.190.10">
    <property type="entry name" value="Periplasmic binding protein-like II"/>
    <property type="match status" value="1"/>
</dbReference>
<sequence>MSKKIFVAIVIVLLVASLAVFADSATIKDGGTLRIAYAVGSNLVPNFNPFSPNAVYVLPAIYEPLFWINGLTGETTDFLGTSYKWEDDNLQLIVTTRQGVKWSDGIPFTAQDVAFTFNYMKKYPAIDNNGIGADSSNLVSVKASGNNTVIFTFSKPNTAIFYYIAEQPIVPEHIWSGISNPSEWTNPNPVGTGPFLLSSIDLPNNTITLVKNPNYWMEGKPYIDKVIFSSLLSNTTMLETLLSGRADMGGGFIPNIQKVWADKNPSVNKYWWPANSINVLLMNTAKYPFNLPTFREAIAFGIDKQAIEERAYYNVGGVANPTGIISSQLDEWLDPNLTELANSFNFDPQKAMTLLNSIGFKKNSSGQLLQPNGDPLPSFKILVGAGWTDFITIAQIIQDNLKTLGITTTIDQESYGTYISSLMSGTYDMAVCWATGHGPTPYYFYYNEFNPAFSANKIGETAISDYSRYTNPLITAALQVYSSTSDLGLQKQAIYTIERIMLMDVPLIPLTGRTEFGEFSEVNFTGWPSNTNPYGGDSEIGLGTTPISGELILLNVHLK</sequence>
<dbReference type="AlphaFoldDB" id="A0A7C5KCF4"/>
<evidence type="ECO:0000259" key="2">
    <source>
        <dbReference type="Pfam" id="PF00496"/>
    </source>
</evidence>
<dbReference type="InterPro" id="IPR039424">
    <property type="entry name" value="SBP_5"/>
</dbReference>
<reference evidence="3" key="1">
    <citation type="journal article" date="2020" name="mSystems">
        <title>Genome- and Community-Level Interaction Insights into Carbon Utilization and Element Cycling Functions of Hydrothermarchaeota in Hydrothermal Sediment.</title>
        <authorList>
            <person name="Zhou Z."/>
            <person name="Liu Y."/>
            <person name="Xu W."/>
            <person name="Pan J."/>
            <person name="Luo Z.H."/>
            <person name="Li M."/>
        </authorList>
    </citation>
    <scope>NUCLEOTIDE SEQUENCE [LARGE SCALE GENOMIC DNA]</scope>
    <source>
        <strain evidence="3">SpSt-1019</strain>
    </source>
</reference>
<feature type="chain" id="PRO_5039245922" evidence="1">
    <location>
        <begin position="23"/>
        <end position="559"/>
    </location>
</feature>
<protein>
    <submittedName>
        <fullName evidence="3">ABC transporter substrate-binding protein</fullName>
    </submittedName>
</protein>
<name>A0A7C5KCF4_9BACT</name>
<dbReference type="Pfam" id="PF00496">
    <property type="entry name" value="SBP_bac_5"/>
    <property type="match status" value="1"/>
</dbReference>
<dbReference type="PANTHER" id="PTHR30290">
    <property type="entry name" value="PERIPLASMIC BINDING COMPONENT OF ABC TRANSPORTER"/>
    <property type="match status" value="1"/>
</dbReference>
<accession>A0A7C5KCF4</accession>